<sequence>MDWFFTFGGTYGKSEIEEFLNTAK</sequence>
<dbReference type="Proteomes" id="UP000636709">
    <property type="component" value="Unassembled WGS sequence"/>
</dbReference>
<name>A0A835FWZ1_9POAL</name>
<comment type="caution">
    <text evidence="1">The sequence shown here is derived from an EMBL/GenBank/DDBJ whole genome shotgun (WGS) entry which is preliminary data.</text>
</comment>
<dbReference type="EMBL" id="JACEFO010000191">
    <property type="protein sequence ID" value="KAF8776759.1"/>
    <property type="molecule type" value="Genomic_DNA"/>
</dbReference>
<protein>
    <submittedName>
        <fullName evidence="1">Uncharacterized protein</fullName>
    </submittedName>
</protein>
<dbReference type="AlphaFoldDB" id="A0A835FWZ1"/>
<organism evidence="1 2">
    <name type="scientific">Digitaria exilis</name>
    <dbReference type="NCBI Taxonomy" id="1010633"/>
    <lineage>
        <taxon>Eukaryota</taxon>
        <taxon>Viridiplantae</taxon>
        <taxon>Streptophyta</taxon>
        <taxon>Embryophyta</taxon>
        <taxon>Tracheophyta</taxon>
        <taxon>Spermatophyta</taxon>
        <taxon>Magnoliopsida</taxon>
        <taxon>Liliopsida</taxon>
        <taxon>Poales</taxon>
        <taxon>Poaceae</taxon>
        <taxon>PACMAD clade</taxon>
        <taxon>Panicoideae</taxon>
        <taxon>Panicodae</taxon>
        <taxon>Paniceae</taxon>
        <taxon>Anthephorinae</taxon>
        <taxon>Digitaria</taxon>
    </lineage>
</organism>
<reference evidence="1" key="1">
    <citation type="submission" date="2020-07" db="EMBL/GenBank/DDBJ databases">
        <title>Genome sequence and genetic diversity analysis of an under-domesticated orphan crop, white fonio (Digitaria exilis).</title>
        <authorList>
            <person name="Bennetzen J.L."/>
            <person name="Chen S."/>
            <person name="Ma X."/>
            <person name="Wang X."/>
            <person name="Yssel A.E.J."/>
            <person name="Chaluvadi S.R."/>
            <person name="Johnson M."/>
            <person name="Gangashetty P."/>
            <person name="Hamidou F."/>
            <person name="Sanogo M.D."/>
            <person name="Zwaenepoel A."/>
            <person name="Wallace J."/>
            <person name="Van De Peer Y."/>
            <person name="Van Deynze A."/>
        </authorList>
    </citation>
    <scope>NUCLEOTIDE SEQUENCE</scope>
    <source>
        <tissue evidence="1">Leaves</tissue>
    </source>
</reference>
<accession>A0A835FWZ1</accession>
<evidence type="ECO:0000313" key="2">
    <source>
        <dbReference type="Proteomes" id="UP000636709"/>
    </source>
</evidence>
<proteinExistence type="predicted"/>
<keyword evidence="2" id="KW-1185">Reference proteome</keyword>
<evidence type="ECO:0000313" key="1">
    <source>
        <dbReference type="EMBL" id="KAF8776759.1"/>
    </source>
</evidence>
<gene>
    <name evidence="1" type="ORF">HU200_003497</name>
</gene>